<proteinExistence type="predicted"/>
<feature type="signal peptide" evidence="2">
    <location>
        <begin position="1"/>
        <end position="29"/>
    </location>
</feature>
<dbReference type="InterPro" id="IPR027994">
    <property type="entry name" value="WxL_dom"/>
</dbReference>
<feature type="region of interest" description="Disordered" evidence="1">
    <location>
        <begin position="46"/>
        <end position="79"/>
    </location>
</feature>
<evidence type="ECO:0000256" key="2">
    <source>
        <dbReference type="SAM" id="SignalP"/>
    </source>
</evidence>
<organism evidence="4 5">
    <name type="scientific">Listeria cornellensis FSL F6-0969</name>
    <dbReference type="NCBI Taxonomy" id="1265820"/>
    <lineage>
        <taxon>Bacteria</taxon>
        <taxon>Bacillati</taxon>
        <taxon>Bacillota</taxon>
        <taxon>Bacilli</taxon>
        <taxon>Bacillales</taxon>
        <taxon>Listeriaceae</taxon>
        <taxon>Listeria</taxon>
    </lineage>
</organism>
<feature type="domain" description="WxL" evidence="3">
    <location>
        <begin position="31"/>
        <end position="251"/>
    </location>
</feature>
<dbReference type="EMBL" id="AODE01000020">
    <property type="protein sequence ID" value="EUJ29115.1"/>
    <property type="molecule type" value="Genomic_DNA"/>
</dbReference>
<name>W7BWW0_9LIST</name>
<reference evidence="4 5" key="1">
    <citation type="journal article" date="2014" name="Int. J. Syst. Evol. Microbiol.">
        <title>Listeria floridensis sp. nov., Listeria aquatica sp. nov., Listeria cornellensis sp. nov., Listeria riparia sp. nov. and Listeria grandensis sp. nov., from agricultural and natural environments.</title>
        <authorList>
            <person name="den Bakker H.C."/>
            <person name="Warchocki S."/>
            <person name="Wright E.M."/>
            <person name="Allred A.F."/>
            <person name="Ahlstrom C."/>
            <person name="Manuel C.S."/>
            <person name="Stasiewicz M.J."/>
            <person name="Burrell A."/>
            <person name="Roof S."/>
            <person name="Strawn L."/>
            <person name="Fortes E.D."/>
            <person name="Nightingale K.K."/>
            <person name="Kephart D."/>
            <person name="Wiedmann M."/>
        </authorList>
    </citation>
    <scope>NUCLEOTIDE SEQUENCE [LARGE SCALE GENOMIC DNA]</scope>
    <source>
        <strain evidence="5">FSL F6-969</strain>
    </source>
</reference>
<evidence type="ECO:0000313" key="5">
    <source>
        <dbReference type="Proteomes" id="UP000019254"/>
    </source>
</evidence>
<keyword evidence="2" id="KW-0732">Signal</keyword>
<gene>
    <name evidence="4" type="ORF">PCORN_11612</name>
</gene>
<evidence type="ECO:0000256" key="1">
    <source>
        <dbReference type="SAM" id="MobiDB-lite"/>
    </source>
</evidence>
<keyword evidence="5" id="KW-1185">Reference proteome</keyword>
<accession>W7BWW0</accession>
<evidence type="ECO:0000313" key="4">
    <source>
        <dbReference type="EMBL" id="EUJ29115.1"/>
    </source>
</evidence>
<dbReference type="PATRIC" id="fig|1265820.5.peg.2284"/>
<feature type="compositionally biased region" description="Polar residues" evidence="1">
    <location>
        <begin position="51"/>
        <end position="60"/>
    </location>
</feature>
<protein>
    <submittedName>
        <fullName evidence="4">Cell surface protein with WxL domain</fullName>
    </submittedName>
</protein>
<dbReference type="STRING" id="1265820.PCORN_11612"/>
<dbReference type="Proteomes" id="UP000019254">
    <property type="component" value="Unassembled WGS sequence"/>
</dbReference>
<feature type="chain" id="PRO_5004891949" evidence="2">
    <location>
        <begin position="30"/>
        <end position="252"/>
    </location>
</feature>
<comment type="caution">
    <text evidence="4">The sequence shown here is derived from an EMBL/GenBank/DDBJ whole genome shotgun (WGS) entry which is preliminary data.</text>
</comment>
<evidence type="ECO:0000259" key="3">
    <source>
        <dbReference type="Pfam" id="PF13731"/>
    </source>
</evidence>
<dbReference type="AlphaFoldDB" id="W7BWW0"/>
<sequence length="252" mass="26268">MGKQMKSKKWWAILGVVSTFVGGSVSVSAATAGSMDSITDTTFIQDTTTTSPLDPTNPNTPVGPVDPTNPLDPHEPGTAGPLSINYVSNFHFGSNVITPATTTYYAKLDKVKVTSTGNVIDVPNFVQVTDKRGTNAGWKLTVMQNGQFTTQDGTAKELDNAELSLVAGTPKSLTDTSYAPTTSVATLDPVGGASSDIATAADKKGMGTWSIAFGEGAASETGVSLKVPIDTAKVANVQYKTSLTWNLEDTPN</sequence>
<dbReference type="Pfam" id="PF13731">
    <property type="entry name" value="WxL"/>
    <property type="match status" value="1"/>
</dbReference>